<keyword evidence="4" id="KW-1185">Reference proteome</keyword>
<dbReference type="SMART" id="SM00409">
    <property type="entry name" value="IG"/>
    <property type="match status" value="1"/>
</dbReference>
<dbReference type="PROSITE" id="PS50835">
    <property type="entry name" value="IG_LIKE"/>
    <property type="match status" value="1"/>
</dbReference>
<dbReference type="AlphaFoldDB" id="A0A3B5R5D6"/>
<dbReference type="InParanoid" id="A0A3B5R5D6"/>
<evidence type="ECO:0000256" key="1">
    <source>
        <dbReference type="ARBA" id="ARBA00022859"/>
    </source>
</evidence>
<dbReference type="GO" id="GO:0005886">
    <property type="term" value="C:plasma membrane"/>
    <property type="evidence" value="ECO:0007669"/>
    <property type="project" value="TreeGrafter"/>
</dbReference>
<reference evidence="4" key="2">
    <citation type="journal article" date="2013" name="Nat. Genet.">
        <title>The genome of the platyfish, Xiphophorus maculatus, provides insights into evolutionary adaptation and several complex traits.</title>
        <authorList>
            <person name="Schartl M."/>
            <person name="Walter R.B."/>
            <person name="Shen Y."/>
            <person name="Garcia T."/>
            <person name="Catchen J."/>
            <person name="Amores A."/>
            <person name="Braasch I."/>
            <person name="Chalopin D."/>
            <person name="Volff J.N."/>
            <person name="Lesch K.P."/>
            <person name="Bisazza A."/>
            <person name="Minx P."/>
            <person name="Hillier L."/>
            <person name="Wilson R.K."/>
            <person name="Fuerstenberg S."/>
            <person name="Boore J."/>
            <person name="Searle S."/>
            <person name="Postlethwait J.H."/>
            <person name="Warren W.C."/>
        </authorList>
    </citation>
    <scope>NUCLEOTIDE SEQUENCE [LARGE SCALE GENOMIC DNA]</scope>
    <source>
        <strain evidence="4">JP 163 A</strain>
    </source>
</reference>
<protein>
    <recommendedName>
        <fullName evidence="2">Ig-like domain-containing protein</fullName>
    </recommendedName>
</protein>
<keyword evidence="1" id="KW-0391">Immunity</keyword>
<dbReference type="InterPro" id="IPR007110">
    <property type="entry name" value="Ig-like_dom"/>
</dbReference>
<reference evidence="4" key="1">
    <citation type="submission" date="2012-01" db="EMBL/GenBank/DDBJ databases">
        <authorList>
            <person name="Walter R."/>
            <person name="Schartl M."/>
            <person name="Warren W."/>
        </authorList>
    </citation>
    <scope>NUCLEOTIDE SEQUENCE [LARGE SCALE GENOMIC DNA]</scope>
    <source>
        <strain evidence="4">JP 163 A</strain>
    </source>
</reference>
<dbReference type="PANTHER" id="PTHR23268">
    <property type="entry name" value="T-CELL RECEPTOR BETA CHAIN"/>
    <property type="match status" value="1"/>
</dbReference>
<dbReference type="InterPro" id="IPR003598">
    <property type="entry name" value="Ig_sub2"/>
</dbReference>
<evidence type="ECO:0000313" key="3">
    <source>
        <dbReference type="Ensembl" id="ENSXMAP00000038873.1"/>
    </source>
</evidence>
<proteinExistence type="predicted"/>
<dbReference type="InterPro" id="IPR036179">
    <property type="entry name" value="Ig-like_dom_sf"/>
</dbReference>
<name>A0A3B5R5D6_XIPMA</name>
<dbReference type="CDD" id="cd00099">
    <property type="entry name" value="IgV"/>
    <property type="match status" value="1"/>
</dbReference>
<dbReference type="Ensembl" id="ENSXMAT00000042391.1">
    <property type="protein sequence ID" value="ENSXMAP00000038873.1"/>
    <property type="gene ID" value="ENSXMAG00000027405.1"/>
</dbReference>
<feature type="domain" description="Ig-like" evidence="2">
    <location>
        <begin position="12"/>
        <end position="101"/>
    </location>
</feature>
<dbReference type="SUPFAM" id="SSF48726">
    <property type="entry name" value="Immunoglobulin"/>
    <property type="match status" value="1"/>
</dbReference>
<reference evidence="3" key="3">
    <citation type="submission" date="2025-08" db="UniProtKB">
        <authorList>
            <consortium name="Ensembl"/>
        </authorList>
    </citation>
    <scope>IDENTIFICATION</scope>
    <source>
        <strain evidence="3">JP 163 A</strain>
    </source>
</reference>
<dbReference type="InterPro" id="IPR003599">
    <property type="entry name" value="Ig_sub"/>
</dbReference>
<dbReference type="InterPro" id="IPR050413">
    <property type="entry name" value="TCR_beta_variable"/>
</dbReference>
<dbReference type="GO" id="GO:0007166">
    <property type="term" value="P:cell surface receptor signaling pathway"/>
    <property type="evidence" value="ECO:0007669"/>
    <property type="project" value="TreeGrafter"/>
</dbReference>
<reference evidence="3" key="4">
    <citation type="submission" date="2025-09" db="UniProtKB">
        <authorList>
            <consortium name="Ensembl"/>
        </authorList>
    </citation>
    <scope>IDENTIFICATION</scope>
    <source>
        <strain evidence="3">JP 163 A</strain>
    </source>
</reference>
<dbReference type="Pfam" id="PF13927">
    <property type="entry name" value="Ig_3"/>
    <property type="match status" value="1"/>
</dbReference>
<sequence length="101" mass="11240">MLLVLFLPPGAPSAYQVLQSPRFAAPKPGESVTVHCSHNVSIFERILWYKREKHGNLQSKYSAVKDTIETGALTVKDLQPDDSGVYFCAVSKHSDVRKHNS</sequence>
<dbReference type="GeneTree" id="ENSGT01150000289781"/>
<accession>A0A3B5R5D6</accession>
<dbReference type="Gene3D" id="2.60.40.10">
    <property type="entry name" value="Immunoglobulins"/>
    <property type="match status" value="2"/>
</dbReference>
<organism evidence="3 4">
    <name type="scientific">Xiphophorus maculatus</name>
    <name type="common">Southern platyfish</name>
    <name type="synonym">Platypoecilus maculatus</name>
    <dbReference type="NCBI Taxonomy" id="8083"/>
    <lineage>
        <taxon>Eukaryota</taxon>
        <taxon>Metazoa</taxon>
        <taxon>Chordata</taxon>
        <taxon>Craniata</taxon>
        <taxon>Vertebrata</taxon>
        <taxon>Euteleostomi</taxon>
        <taxon>Actinopterygii</taxon>
        <taxon>Neopterygii</taxon>
        <taxon>Teleostei</taxon>
        <taxon>Neoteleostei</taxon>
        <taxon>Acanthomorphata</taxon>
        <taxon>Ovalentaria</taxon>
        <taxon>Atherinomorphae</taxon>
        <taxon>Cyprinodontiformes</taxon>
        <taxon>Poeciliidae</taxon>
        <taxon>Poeciliinae</taxon>
        <taxon>Xiphophorus</taxon>
    </lineage>
</organism>
<dbReference type="InterPro" id="IPR013783">
    <property type="entry name" value="Ig-like_fold"/>
</dbReference>
<evidence type="ECO:0000313" key="4">
    <source>
        <dbReference type="Proteomes" id="UP000002852"/>
    </source>
</evidence>
<dbReference type="GO" id="GO:0002376">
    <property type="term" value="P:immune system process"/>
    <property type="evidence" value="ECO:0007669"/>
    <property type="project" value="UniProtKB-KW"/>
</dbReference>
<dbReference type="PANTHER" id="PTHR23268:SF102">
    <property type="entry name" value="IMMUNOGLOBULIN V-SET DOMAIN-CONTAINING PROTEIN"/>
    <property type="match status" value="1"/>
</dbReference>
<dbReference type="Proteomes" id="UP000002852">
    <property type="component" value="Unassembled WGS sequence"/>
</dbReference>
<dbReference type="SMART" id="SM00408">
    <property type="entry name" value="IGc2"/>
    <property type="match status" value="1"/>
</dbReference>
<dbReference type="STRING" id="8083.ENSXMAP00000038873"/>
<evidence type="ECO:0000259" key="2">
    <source>
        <dbReference type="PROSITE" id="PS50835"/>
    </source>
</evidence>
<dbReference type="OMA" id="TVHCSHN"/>